<keyword evidence="10" id="KW-1185">Reference proteome</keyword>
<feature type="compositionally biased region" description="Low complexity" evidence="7">
    <location>
        <begin position="327"/>
        <end position="342"/>
    </location>
</feature>
<feature type="region of interest" description="Disordered" evidence="7">
    <location>
        <begin position="472"/>
        <end position="510"/>
    </location>
</feature>
<dbReference type="SUPFAM" id="SSF57959">
    <property type="entry name" value="Leucine zipper domain"/>
    <property type="match status" value="1"/>
</dbReference>
<dbReference type="InterPro" id="IPR046347">
    <property type="entry name" value="bZIP_sf"/>
</dbReference>
<feature type="region of interest" description="Disordered" evidence="7">
    <location>
        <begin position="30"/>
        <end position="71"/>
    </location>
</feature>
<evidence type="ECO:0000256" key="4">
    <source>
        <dbReference type="ARBA" id="ARBA00023125"/>
    </source>
</evidence>
<keyword evidence="5" id="KW-0804">Transcription</keyword>
<feature type="region of interest" description="Disordered" evidence="7">
    <location>
        <begin position="312"/>
        <end position="370"/>
    </location>
</feature>
<feature type="region of interest" description="Disordered" evidence="7">
    <location>
        <begin position="641"/>
        <end position="671"/>
    </location>
</feature>
<comment type="similarity">
    <text evidence="2">Belongs to the bZIP family.</text>
</comment>
<feature type="compositionally biased region" description="Pro residues" evidence="7">
    <location>
        <begin position="317"/>
        <end position="326"/>
    </location>
</feature>
<feature type="region of interest" description="Disordered" evidence="7">
    <location>
        <begin position="106"/>
        <end position="248"/>
    </location>
</feature>
<feature type="region of interest" description="Disordered" evidence="7">
    <location>
        <begin position="417"/>
        <end position="443"/>
    </location>
</feature>
<comment type="subcellular location">
    <subcellularLocation>
        <location evidence="1">Nucleus</location>
    </subcellularLocation>
</comment>
<reference evidence="9 10" key="1">
    <citation type="journal article" date="2021" name="Environ. Microbiol.">
        <title>Gene family expansions and transcriptome signatures uncover fungal adaptations to wood decay.</title>
        <authorList>
            <person name="Hage H."/>
            <person name="Miyauchi S."/>
            <person name="Viragh M."/>
            <person name="Drula E."/>
            <person name="Min B."/>
            <person name="Chaduli D."/>
            <person name="Navarro D."/>
            <person name="Favel A."/>
            <person name="Norest M."/>
            <person name="Lesage-Meessen L."/>
            <person name="Balint B."/>
            <person name="Merenyi Z."/>
            <person name="de Eugenio L."/>
            <person name="Morin E."/>
            <person name="Martinez A.T."/>
            <person name="Baldrian P."/>
            <person name="Stursova M."/>
            <person name="Martinez M.J."/>
            <person name="Novotny C."/>
            <person name="Magnuson J.K."/>
            <person name="Spatafora J.W."/>
            <person name="Maurice S."/>
            <person name="Pangilinan J."/>
            <person name="Andreopoulos W."/>
            <person name="LaButti K."/>
            <person name="Hundley H."/>
            <person name="Na H."/>
            <person name="Kuo A."/>
            <person name="Barry K."/>
            <person name="Lipzen A."/>
            <person name="Henrissat B."/>
            <person name="Riley R."/>
            <person name="Ahrendt S."/>
            <person name="Nagy L.G."/>
            <person name="Grigoriev I.V."/>
            <person name="Martin F."/>
            <person name="Rosso M.N."/>
        </authorList>
    </citation>
    <scope>NUCLEOTIDE SEQUENCE [LARGE SCALE GENOMIC DNA]</scope>
    <source>
        <strain evidence="9 10">CIRM-BRFM 1785</strain>
    </source>
</reference>
<keyword evidence="6" id="KW-0539">Nucleus</keyword>
<evidence type="ECO:0000256" key="6">
    <source>
        <dbReference type="ARBA" id="ARBA00023242"/>
    </source>
</evidence>
<evidence type="ECO:0000256" key="1">
    <source>
        <dbReference type="ARBA" id="ARBA00004123"/>
    </source>
</evidence>
<evidence type="ECO:0000256" key="3">
    <source>
        <dbReference type="ARBA" id="ARBA00023015"/>
    </source>
</evidence>
<feature type="compositionally biased region" description="Polar residues" evidence="7">
    <location>
        <begin position="132"/>
        <end position="141"/>
    </location>
</feature>
<feature type="compositionally biased region" description="Basic and acidic residues" evidence="7">
    <location>
        <begin position="227"/>
        <end position="246"/>
    </location>
</feature>
<feature type="compositionally biased region" description="Low complexity" evidence="7">
    <location>
        <begin position="431"/>
        <end position="442"/>
    </location>
</feature>
<feature type="compositionally biased region" description="Pro residues" evidence="7">
    <location>
        <begin position="534"/>
        <end position="543"/>
    </location>
</feature>
<evidence type="ECO:0000313" key="10">
    <source>
        <dbReference type="Proteomes" id="UP000814176"/>
    </source>
</evidence>
<dbReference type="CDD" id="cd14810">
    <property type="entry name" value="bZIP_u1"/>
    <property type="match status" value="1"/>
</dbReference>
<dbReference type="InterPro" id="IPR004827">
    <property type="entry name" value="bZIP"/>
</dbReference>
<dbReference type="EMBL" id="JADCUA010000013">
    <property type="protein sequence ID" value="KAH9835462.1"/>
    <property type="molecule type" value="Genomic_DNA"/>
</dbReference>
<name>A0ABQ8KDM7_9APHY</name>
<evidence type="ECO:0000313" key="9">
    <source>
        <dbReference type="EMBL" id="KAH9835462.1"/>
    </source>
</evidence>
<feature type="compositionally biased region" description="Low complexity" evidence="7">
    <location>
        <begin position="473"/>
        <end position="503"/>
    </location>
</feature>
<protein>
    <recommendedName>
        <fullName evidence="8">BZIP domain-containing protein</fullName>
    </recommendedName>
</protein>
<feature type="region of interest" description="Disordered" evidence="7">
    <location>
        <begin position="534"/>
        <end position="571"/>
    </location>
</feature>
<evidence type="ECO:0000256" key="7">
    <source>
        <dbReference type="SAM" id="MobiDB-lite"/>
    </source>
</evidence>
<gene>
    <name evidence="9" type="ORF">C8Q71DRAFT_724750</name>
</gene>
<dbReference type="RefSeq" id="XP_047777895.1">
    <property type="nucleotide sequence ID" value="XM_047921651.1"/>
</dbReference>
<dbReference type="PROSITE" id="PS00036">
    <property type="entry name" value="BZIP_BASIC"/>
    <property type="match status" value="1"/>
</dbReference>
<evidence type="ECO:0000256" key="5">
    <source>
        <dbReference type="ARBA" id="ARBA00023163"/>
    </source>
</evidence>
<dbReference type="PANTHER" id="PTHR47416:SF8">
    <property type="entry name" value="BASIC-LEUCINE ZIPPER TRANSCRIPTION FACTOR E-RELATED"/>
    <property type="match status" value="1"/>
</dbReference>
<evidence type="ECO:0000259" key="8">
    <source>
        <dbReference type="PROSITE" id="PS50217"/>
    </source>
</evidence>
<keyword evidence="4" id="KW-0238">DNA-binding</keyword>
<organism evidence="9 10">
    <name type="scientific">Rhodofomes roseus</name>
    <dbReference type="NCBI Taxonomy" id="34475"/>
    <lineage>
        <taxon>Eukaryota</taxon>
        <taxon>Fungi</taxon>
        <taxon>Dikarya</taxon>
        <taxon>Basidiomycota</taxon>
        <taxon>Agaricomycotina</taxon>
        <taxon>Agaricomycetes</taxon>
        <taxon>Polyporales</taxon>
        <taxon>Rhodofomes</taxon>
    </lineage>
</organism>
<dbReference type="PROSITE" id="PS50217">
    <property type="entry name" value="BZIP"/>
    <property type="match status" value="1"/>
</dbReference>
<accession>A0ABQ8KDM7</accession>
<feature type="compositionally biased region" description="Low complexity" evidence="7">
    <location>
        <begin position="658"/>
        <end position="667"/>
    </location>
</feature>
<sequence length="691" mass="72787">MLVDNPLQSGFSLNSAFEDFFNMDLLAGPSNAAGSSSSGSSPRSDGSPSESFTGLPPTPPNPYVPDVALNSHPYLDFPLDDDFSKLDLPMPLAAPGFDFMSAFSSAAAQMASPGDSGSGASSSTSGTSPTSIDPQLVTSPTGPKPASEFGESVEEDEDEEGDNEDSMSAMDDALDEELSLAPMKVGGRGKSNRKGTVQSGGVVKRAGSEKKENKPANMLATTSNDPEDWRPTPEEYKKMSSKEKRQLRNKISARNFRVRRKEYITTLEGDIAERDRLIDAIRTELGSMRSENGALRQEIDALKKALLDGRGSVDTPVLPPPAPIPTVSPLLSSGPSSNTSSAPVPPKSPLVTPNTQKDLPTSPRLGARGFWGGASSPFGAGGFTPVHTTLVPEWGSVLSGKPIGRRSPTLQENINPVLNAAPWPGADKAQQQRQQQQQQQQQLGALESFIEMHPFTMKTLDPYRMQLWRNMASQQQTGRSQAQQQSHASPSPSPLSSPNASPSGLAGGLRPHYFAKSGPLSAILSGKAAVNAYPTPPNSPPLAPSLAQNLQPSQPAGGKGQQSQTPTAQQAMLASMASQTLMGKLGSAFWDAFSAKPAAIPVSGTGSASRAAARTLDADKMRRVMEGSAVLKVVDVEPQEKTSPRMAAPQPALARTMSASAVPSASSMNEKKCQLTDVLAESMASLSLGKK</sequence>
<dbReference type="PANTHER" id="PTHR47416">
    <property type="entry name" value="BASIC-LEUCINE ZIPPER TRANSCRIPTION FACTOR F-RELATED"/>
    <property type="match status" value="1"/>
</dbReference>
<proteinExistence type="inferred from homology"/>
<dbReference type="Proteomes" id="UP000814176">
    <property type="component" value="Unassembled WGS sequence"/>
</dbReference>
<evidence type="ECO:0000256" key="2">
    <source>
        <dbReference type="ARBA" id="ARBA00007163"/>
    </source>
</evidence>
<dbReference type="GeneID" id="72002383"/>
<dbReference type="SMART" id="SM00338">
    <property type="entry name" value="BRLZ"/>
    <property type="match status" value="1"/>
</dbReference>
<comment type="caution">
    <text evidence="9">The sequence shown here is derived from an EMBL/GenBank/DDBJ whole genome shotgun (WGS) entry which is preliminary data.</text>
</comment>
<keyword evidence="3" id="KW-0805">Transcription regulation</keyword>
<feature type="compositionally biased region" description="Low complexity" evidence="7">
    <location>
        <begin position="30"/>
        <end position="51"/>
    </location>
</feature>
<feature type="domain" description="BZIP" evidence="8">
    <location>
        <begin position="239"/>
        <end position="302"/>
    </location>
</feature>
<feature type="compositionally biased region" description="Acidic residues" evidence="7">
    <location>
        <begin position="151"/>
        <end position="165"/>
    </location>
</feature>
<dbReference type="Pfam" id="PF00170">
    <property type="entry name" value="bZIP_1"/>
    <property type="match status" value="1"/>
</dbReference>
<dbReference type="Gene3D" id="1.20.5.170">
    <property type="match status" value="1"/>
</dbReference>
<feature type="compositionally biased region" description="Low complexity" evidence="7">
    <location>
        <begin position="106"/>
        <end position="131"/>
    </location>
</feature>